<dbReference type="CDD" id="cd00075">
    <property type="entry name" value="HATPase"/>
    <property type="match status" value="1"/>
</dbReference>
<feature type="transmembrane region" description="Helical" evidence="7">
    <location>
        <begin position="158"/>
        <end position="181"/>
    </location>
</feature>
<protein>
    <recommendedName>
        <fullName evidence="2">histidine kinase</fullName>
        <ecNumber evidence="2">2.7.13.3</ecNumber>
    </recommendedName>
</protein>
<dbReference type="InterPro" id="IPR050736">
    <property type="entry name" value="Sensor_HK_Regulatory"/>
</dbReference>
<keyword evidence="3" id="KW-0597">Phosphoprotein</keyword>
<feature type="domain" description="Histidine kinase" evidence="8">
    <location>
        <begin position="377"/>
        <end position="576"/>
    </location>
</feature>
<dbReference type="InterPro" id="IPR005467">
    <property type="entry name" value="His_kinase_dom"/>
</dbReference>
<evidence type="ECO:0000256" key="2">
    <source>
        <dbReference type="ARBA" id="ARBA00012438"/>
    </source>
</evidence>
<comment type="catalytic activity">
    <reaction evidence="1">
        <text>ATP + protein L-histidine = ADP + protein N-phospho-L-histidine.</text>
        <dbReference type="EC" id="2.7.13.3"/>
    </reaction>
</comment>
<evidence type="ECO:0000313" key="10">
    <source>
        <dbReference type="Proteomes" id="UP000289691"/>
    </source>
</evidence>
<dbReference type="InterPro" id="IPR004358">
    <property type="entry name" value="Sig_transdc_His_kin-like_C"/>
</dbReference>
<reference evidence="9 10" key="1">
    <citation type="submission" date="2019-01" db="EMBL/GenBank/DDBJ databases">
        <title>Halorientalis sp. F13-25 a new haloarchaeum isolated from hypersaline water.</title>
        <authorList>
            <person name="Ana D.-V."/>
            <person name="Cristina S.-P."/>
            <person name="Antonio V."/>
        </authorList>
    </citation>
    <scope>NUCLEOTIDE SEQUENCE [LARGE SCALE GENOMIC DNA]</scope>
    <source>
        <strain evidence="9 10">F13-25</strain>
    </source>
</reference>
<keyword evidence="4" id="KW-0808">Transferase</keyword>
<dbReference type="SMART" id="SM00388">
    <property type="entry name" value="HisKA"/>
    <property type="match status" value="1"/>
</dbReference>
<keyword evidence="10" id="KW-1185">Reference proteome</keyword>
<dbReference type="Gene3D" id="1.10.287.130">
    <property type="match status" value="1"/>
</dbReference>
<dbReference type="InterPro" id="IPR036890">
    <property type="entry name" value="HATPase_C_sf"/>
</dbReference>
<dbReference type="Pfam" id="PF00512">
    <property type="entry name" value="HisKA"/>
    <property type="match status" value="1"/>
</dbReference>
<dbReference type="Proteomes" id="UP000289691">
    <property type="component" value="Unassembled WGS sequence"/>
</dbReference>
<accession>A0A498KSZ9</accession>
<evidence type="ECO:0000256" key="3">
    <source>
        <dbReference type="ARBA" id="ARBA00022553"/>
    </source>
</evidence>
<sequence length="596" mass="65436">MADHRRTDIVGSSVVWLAYLVWPIVTLVTGSSLLYWIYSNRWERRGAKWFVGVLGVGGLWMASTFLHLLLRDAHLQRFVAIVEALLLFASFAMYIVFVSVYTGREFHERRSVQAALVGVMGSMLVLAPLNFLDVTNLLWTDLVVVTDPFPYVVIEHGIGLVVILTVLLGLIGYSWFVLTNYLLATGTGSGTQVLLILLGGLSIGVAELLGQAGLLPADGLHHATFGALPYVVFSTFGLFRFDLLDVLPVARNAVVEHLTDPVLVLDDDRRLVDYNAAALNTWPALPEKKGAPFAAAFPSLADRIDLPMDGGRATADRITLARDGTEHHYSVTTTPITRGRSGAVGWYAILFRDVTDLEQSRWQLQKQNERLDQVATTISHDLRNPITVASGQTEALALELDEWDVTPEHRDRAEGRITSTQDSLDRMEDIVEDILTLAREGKTVEETGSVGLEDTARDAWANVDTDGATLTVADDRTLQAERSKLLTIFENVFRNAVEHGPDDVAVEVGATADGFYVADDGPGIPDEHADDIFEYGYTTSGDGTGLGLSIVRTMAESHGWTVRLDREYDEGTRFVFGNVDTVVTDGGWRTGDRGRS</sequence>
<dbReference type="Pfam" id="PF16927">
    <property type="entry name" value="HisKA_7TM"/>
    <property type="match status" value="1"/>
</dbReference>
<dbReference type="PROSITE" id="PS50109">
    <property type="entry name" value="HIS_KIN"/>
    <property type="match status" value="1"/>
</dbReference>
<dbReference type="InterPro" id="IPR031621">
    <property type="entry name" value="HisKA_7TM"/>
</dbReference>
<gene>
    <name evidence="9" type="ORF">EAF64_19720</name>
</gene>
<dbReference type="SUPFAM" id="SSF55785">
    <property type="entry name" value="PYP-like sensor domain (PAS domain)"/>
    <property type="match status" value="1"/>
</dbReference>
<name>A0A498KSZ9_9EURY</name>
<dbReference type="SMART" id="SM00387">
    <property type="entry name" value="HATPase_c"/>
    <property type="match status" value="1"/>
</dbReference>
<keyword evidence="7" id="KW-1133">Transmembrane helix</keyword>
<evidence type="ECO:0000256" key="4">
    <source>
        <dbReference type="ARBA" id="ARBA00022679"/>
    </source>
</evidence>
<dbReference type="SUPFAM" id="SSF47384">
    <property type="entry name" value="Homodimeric domain of signal transducing histidine kinase"/>
    <property type="match status" value="1"/>
</dbReference>
<dbReference type="Pfam" id="PF02518">
    <property type="entry name" value="HATPase_c"/>
    <property type="match status" value="1"/>
</dbReference>
<dbReference type="InterPro" id="IPR003594">
    <property type="entry name" value="HATPase_dom"/>
</dbReference>
<dbReference type="Gene3D" id="3.30.450.20">
    <property type="entry name" value="PAS domain"/>
    <property type="match status" value="1"/>
</dbReference>
<keyword evidence="7" id="KW-0472">Membrane</keyword>
<feature type="transmembrane region" description="Helical" evidence="7">
    <location>
        <begin position="193"/>
        <end position="214"/>
    </location>
</feature>
<dbReference type="PANTHER" id="PTHR43711:SF1">
    <property type="entry name" value="HISTIDINE KINASE 1"/>
    <property type="match status" value="1"/>
</dbReference>
<dbReference type="PANTHER" id="PTHR43711">
    <property type="entry name" value="TWO-COMPONENT HISTIDINE KINASE"/>
    <property type="match status" value="1"/>
</dbReference>
<dbReference type="CDD" id="cd00082">
    <property type="entry name" value="HisKA"/>
    <property type="match status" value="1"/>
</dbReference>
<feature type="transmembrane region" description="Helical" evidence="7">
    <location>
        <begin position="16"/>
        <end position="37"/>
    </location>
</feature>
<dbReference type="EMBL" id="RDFA01000010">
    <property type="protein sequence ID" value="RXK46308.1"/>
    <property type="molecule type" value="Genomic_DNA"/>
</dbReference>
<dbReference type="PRINTS" id="PR00344">
    <property type="entry name" value="BCTRLSENSOR"/>
</dbReference>
<evidence type="ECO:0000256" key="1">
    <source>
        <dbReference type="ARBA" id="ARBA00000085"/>
    </source>
</evidence>
<keyword evidence="7" id="KW-0812">Transmembrane</keyword>
<evidence type="ECO:0000256" key="6">
    <source>
        <dbReference type="ARBA" id="ARBA00023012"/>
    </source>
</evidence>
<dbReference type="GO" id="GO:0000155">
    <property type="term" value="F:phosphorelay sensor kinase activity"/>
    <property type="evidence" value="ECO:0007669"/>
    <property type="project" value="InterPro"/>
</dbReference>
<comment type="caution">
    <text evidence="9">The sequence shown here is derived from an EMBL/GenBank/DDBJ whole genome shotgun (WGS) entry which is preliminary data.</text>
</comment>
<dbReference type="InterPro" id="IPR003661">
    <property type="entry name" value="HisK_dim/P_dom"/>
</dbReference>
<evidence type="ECO:0000256" key="7">
    <source>
        <dbReference type="SAM" id="Phobius"/>
    </source>
</evidence>
<dbReference type="InterPro" id="IPR013656">
    <property type="entry name" value="PAS_4"/>
</dbReference>
<keyword evidence="6" id="KW-0902">Two-component regulatory system</keyword>
<dbReference type="Gene3D" id="3.30.565.10">
    <property type="entry name" value="Histidine kinase-like ATPase, C-terminal domain"/>
    <property type="match status" value="1"/>
</dbReference>
<feature type="transmembrane region" description="Helical" evidence="7">
    <location>
        <begin position="49"/>
        <end position="70"/>
    </location>
</feature>
<dbReference type="AlphaFoldDB" id="A0A498KSZ9"/>
<dbReference type="SUPFAM" id="SSF55874">
    <property type="entry name" value="ATPase domain of HSP90 chaperone/DNA topoisomerase II/histidine kinase"/>
    <property type="match status" value="1"/>
</dbReference>
<evidence type="ECO:0000313" key="9">
    <source>
        <dbReference type="EMBL" id="RXK46308.1"/>
    </source>
</evidence>
<proteinExistence type="predicted"/>
<feature type="transmembrane region" description="Helical" evidence="7">
    <location>
        <begin position="76"/>
        <end position="102"/>
    </location>
</feature>
<dbReference type="InterPro" id="IPR036097">
    <property type="entry name" value="HisK_dim/P_sf"/>
</dbReference>
<keyword evidence="5" id="KW-0418">Kinase</keyword>
<organism evidence="9 10">
    <name type="scientific">Halorientalis pallida</name>
    <dbReference type="NCBI Taxonomy" id="2479928"/>
    <lineage>
        <taxon>Archaea</taxon>
        <taxon>Methanobacteriati</taxon>
        <taxon>Methanobacteriota</taxon>
        <taxon>Stenosarchaea group</taxon>
        <taxon>Halobacteria</taxon>
        <taxon>Halobacteriales</taxon>
        <taxon>Haloarculaceae</taxon>
        <taxon>Halorientalis</taxon>
    </lineage>
</organism>
<evidence type="ECO:0000256" key="5">
    <source>
        <dbReference type="ARBA" id="ARBA00022777"/>
    </source>
</evidence>
<dbReference type="InterPro" id="IPR035965">
    <property type="entry name" value="PAS-like_dom_sf"/>
</dbReference>
<dbReference type="Pfam" id="PF08448">
    <property type="entry name" value="PAS_4"/>
    <property type="match status" value="1"/>
</dbReference>
<feature type="transmembrane region" description="Helical" evidence="7">
    <location>
        <begin position="114"/>
        <end position="132"/>
    </location>
</feature>
<evidence type="ECO:0000259" key="8">
    <source>
        <dbReference type="PROSITE" id="PS50109"/>
    </source>
</evidence>
<dbReference type="EC" id="2.7.13.3" evidence="2"/>